<evidence type="ECO:0000256" key="3">
    <source>
        <dbReference type="ARBA" id="ARBA00022679"/>
    </source>
</evidence>
<sequence>MSVVDPPTRAAGFRFRPPFAPNGMSQVIPALRAYSGLQVVGREALLDQEVLGRINSLEIRLATKAKHVRLAQKLRYRVFYDEMSATPNPVAYLSKRDIDPYDGICDHLIVIDRSLPANGRSRFGVVGTYRLLRQSVAAAHGGFYAAREYDIGGLLSRHEGLRFLELGRSCVLPAYRDRRTVELLWHGIWTYVVRHRIDAMIGCASFEGTNADQLALPLSFLHHHAVAPDAWAVRARPSRYVEMNRMAKSMIDTKVAMRALPPLIKGYLRVGAFIGHGAVIDRQFGTTDVFIGLPVASINRRYIEHFGPAAERHAA</sequence>
<keyword evidence="2" id="KW-0444">Lipid biosynthesis</keyword>
<evidence type="ECO:0000256" key="1">
    <source>
        <dbReference type="ARBA" id="ARBA00005189"/>
    </source>
</evidence>
<dbReference type="RefSeq" id="WP_011509289.1">
    <property type="nucleotide sequence ID" value="NC_007964.1"/>
</dbReference>
<dbReference type="EC" id="2.3.2.30" evidence="7"/>
<dbReference type="OrthoDB" id="9787072at2"/>
<dbReference type="InterPro" id="IPR016181">
    <property type="entry name" value="Acyl_CoA_acyltransferase"/>
</dbReference>
<dbReference type="Proteomes" id="UP000001953">
    <property type="component" value="Chromosome"/>
</dbReference>
<proteinExistence type="inferred from homology"/>
<protein>
    <recommendedName>
        <fullName evidence="8">L-ornithine N(alpha)-acyltransferase</fullName>
        <ecNumber evidence="7">2.3.2.30</ecNumber>
    </recommendedName>
</protein>
<name>Q1QQB1_NITHX</name>
<evidence type="ECO:0000256" key="7">
    <source>
        <dbReference type="ARBA" id="ARBA00039058"/>
    </source>
</evidence>
<dbReference type="STRING" id="323097.Nham_0699"/>
<evidence type="ECO:0000313" key="11">
    <source>
        <dbReference type="EMBL" id="ABE61586.1"/>
    </source>
</evidence>
<dbReference type="SUPFAM" id="SSF55729">
    <property type="entry name" value="Acyl-CoA N-acyltransferases (Nat)"/>
    <property type="match status" value="1"/>
</dbReference>
<keyword evidence="5 11" id="KW-0012">Acyltransferase</keyword>
<dbReference type="PANTHER" id="PTHR37323">
    <property type="entry name" value="GCN5-RELATED N-ACETYLTRANSFERASE"/>
    <property type="match status" value="1"/>
</dbReference>
<dbReference type="GO" id="GO:0043810">
    <property type="term" value="F:ornithine-acyl [acyl carrier protein] N-acyltransferase activity"/>
    <property type="evidence" value="ECO:0007669"/>
    <property type="project" value="UniProtKB-EC"/>
</dbReference>
<dbReference type="InterPro" id="IPR052351">
    <property type="entry name" value="Ornithine_N-alpha-AT"/>
</dbReference>
<dbReference type="GO" id="GO:0006629">
    <property type="term" value="P:lipid metabolic process"/>
    <property type="evidence" value="ECO:0007669"/>
    <property type="project" value="UniProtKB-KW"/>
</dbReference>
<comment type="function">
    <text evidence="9">Catalyzes the first step in the biosynthesis of ornithine lipids, which are phosphorus-free membrane lipids. Catalyzes the 3-hydroxyacyl-acyl carrier protein-dependent acylation of ornithine to form lyso-ornithine lipid (LOL).</text>
</comment>
<gene>
    <name evidence="11" type="ordered locus">Nham_0699</name>
</gene>
<evidence type="ECO:0000256" key="9">
    <source>
        <dbReference type="ARBA" id="ARBA00045724"/>
    </source>
</evidence>
<keyword evidence="4" id="KW-0443">Lipid metabolism</keyword>
<dbReference type="HOGENOM" id="CLU_058962_1_0_5"/>
<evidence type="ECO:0000256" key="6">
    <source>
        <dbReference type="ARBA" id="ARBA00038095"/>
    </source>
</evidence>
<dbReference type="EMBL" id="CP000319">
    <property type="protein sequence ID" value="ABE61586.1"/>
    <property type="molecule type" value="Genomic_DNA"/>
</dbReference>
<dbReference type="Pfam" id="PF13444">
    <property type="entry name" value="Acetyltransf_5"/>
    <property type="match status" value="1"/>
</dbReference>
<comment type="catalytic activity">
    <reaction evidence="10">
        <text>a (3R)-hydroxyacyl-[ACP] + L-ornithine = a lyso-ornithine lipid + holo-[ACP] + H(+)</text>
        <dbReference type="Rhea" id="RHEA:20633"/>
        <dbReference type="Rhea" id="RHEA-COMP:9685"/>
        <dbReference type="Rhea" id="RHEA-COMP:9945"/>
        <dbReference type="ChEBI" id="CHEBI:15378"/>
        <dbReference type="ChEBI" id="CHEBI:46911"/>
        <dbReference type="ChEBI" id="CHEBI:64479"/>
        <dbReference type="ChEBI" id="CHEBI:78827"/>
        <dbReference type="ChEBI" id="CHEBI:138482"/>
        <dbReference type="EC" id="2.3.2.30"/>
    </reaction>
    <physiologicalReaction direction="left-to-right" evidence="10">
        <dbReference type="Rhea" id="RHEA:20634"/>
    </physiologicalReaction>
</comment>
<reference evidence="11 12" key="1">
    <citation type="submission" date="2006-03" db="EMBL/GenBank/DDBJ databases">
        <title>Complete sequence of chromosome of Nitrobacter hamburgensis X14.</title>
        <authorList>
            <consortium name="US DOE Joint Genome Institute"/>
            <person name="Copeland A."/>
            <person name="Lucas S."/>
            <person name="Lapidus A."/>
            <person name="Barry K."/>
            <person name="Detter J.C."/>
            <person name="Glavina del Rio T."/>
            <person name="Hammon N."/>
            <person name="Israni S."/>
            <person name="Dalin E."/>
            <person name="Tice H."/>
            <person name="Pitluck S."/>
            <person name="Chain P."/>
            <person name="Malfatti S."/>
            <person name="Shin M."/>
            <person name="Vergez L."/>
            <person name="Schmutz J."/>
            <person name="Larimer F."/>
            <person name="Land M."/>
            <person name="Hauser L."/>
            <person name="Kyrpides N."/>
            <person name="Ivanova N."/>
            <person name="Ward B."/>
            <person name="Arp D."/>
            <person name="Klotz M."/>
            <person name="Stein L."/>
            <person name="O'Mullan G."/>
            <person name="Starkenburg S."/>
            <person name="Sayavedra L."/>
            <person name="Poret-Peterson A.T."/>
            <person name="Gentry M.E."/>
            <person name="Bruce D."/>
            <person name="Richardson P."/>
        </authorList>
    </citation>
    <scope>NUCLEOTIDE SEQUENCE [LARGE SCALE GENOMIC DNA]</scope>
    <source>
        <strain evidence="12">DSM 10229 / NCIMB 13809 / X14</strain>
    </source>
</reference>
<dbReference type="Gene3D" id="3.40.630.30">
    <property type="match status" value="1"/>
</dbReference>
<dbReference type="eggNOG" id="COG3176">
    <property type="taxonomic scope" value="Bacteria"/>
</dbReference>
<dbReference type="KEGG" id="nha:Nham_0699"/>
<comment type="similarity">
    <text evidence="6">Belongs to the acetyltransferase family. OlsB subfamily.</text>
</comment>
<dbReference type="AlphaFoldDB" id="Q1QQB1"/>
<evidence type="ECO:0000256" key="8">
    <source>
        <dbReference type="ARBA" id="ARBA00039866"/>
    </source>
</evidence>
<keyword evidence="12" id="KW-1185">Reference proteome</keyword>
<keyword evidence="3 11" id="KW-0808">Transferase</keyword>
<evidence type="ECO:0000256" key="4">
    <source>
        <dbReference type="ARBA" id="ARBA00023098"/>
    </source>
</evidence>
<evidence type="ECO:0000256" key="5">
    <source>
        <dbReference type="ARBA" id="ARBA00023315"/>
    </source>
</evidence>
<organism evidence="11 12">
    <name type="scientific">Nitrobacter hamburgensis (strain DSM 10229 / NCIMB 13809 / X14)</name>
    <dbReference type="NCBI Taxonomy" id="323097"/>
    <lineage>
        <taxon>Bacteria</taxon>
        <taxon>Pseudomonadati</taxon>
        <taxon>Pseudomonadota</taxon>
        <taxon>Alphaproteobacteria</taxon>
        <taxon>Hyphomicrobiales</taxon>
        <taxon>Nitrobacteraceae</taxon>
        <taxon>Nitrobacter</taxon>
    </lineage>
</organism>
<accession>Q1QQB1</accession>
<comment type="pathway">
    <text evidence="1">Lipid metabolism.</text>
</comment>
<evidence type="ECO:0000313" key="12">
    <source>
        <dbReference type="Proteomes" id="UP000001953"/>
    </source>
</evidence>
<evidence type="ECO:0000256" key="10">
    <source>
        <dbReference type="ARBA" id="ARBA00047785"/>
    </source>
</evidence>
<dbReference type="PANTHER" id="PTHR37323:SF1">
    <property type="entry name" value="L-ORNITHINE N(ALPHA)-ACYLTRANSFERASE"/>
    <property type="match status" value="1"/>
</dbReference>
<evidence type="ECO:0000256" key="2">
    <source>
        <dbReference type="ARBA" id="ARBA00022516"/>
    </source>
</evidence>